<feature type="compositionally biased region" description="Low complexity" evidence="1">
    <location>
        <begin position="141"/>
        <end position="159"/>
    </location>
</feature>
<dbReference type="GO" id="GO:0032259">
    <property type="term" value="P:methylation"/>
    <property type="evidence" value="ECO:0007669"/>
    <property type="project" value="UniProtKB-KW"/>
</dbReference>
<evidence type="ECO:0000313" key="3">
    <source>
        <dbReference type="EMBL" id="PYH41609.1"/>
    </source>
</evidence>
<protein>
    <submittedName>
        <fullName evidence="3">Ribosomal N-lysine methyltransferase</fullName>
    </submittedName>
</protein>
<gene>
    <name evidence="3" type="ORF">BP01DRAFT_360254</name>
</gene>
<dbReference type="InterPro" id="IPR001214">
    <property type="entry name" value="SET_dom"/>
</dbReference>
<keyword evidence="3" id="KW-0489">Methyltransferase</keyword>
<dbReference type="OrthoDB" id="341421at2759"/>
<evidence type="ECO:0000313" key="4">
    <source>
        <dbReference type="Proteomes" id="UP000248349"/>
    </source>
</evidence>
<reference evidence="3 4" key="1">
    <citation type="submission" date="2016-12" db="EMBL/GenBank/DDBJ databases">
        <title>The genomes of Aspergillus section Nigri reveals drivers in fungal speciation.</title>
        <authorList>
            <consortium name="DOE Joint Genome Institute"/>
            <person name="Vesth T.C."/>
            <person name="Nybo J."/>
            <person name="Theobald S."/>
            <person name="Brandl J."/>
            <person name="Frisvad J.C."/>
            <person name="Nielsen K.F."/>
            <person name="Lyhne E.K."/>
            <person name="Kogle M.E."/>
            <person name="Kuo A."/>
            <person name="Riley R."/>
            <person name="Clum A."/>
            <person name="Nolan M."/>
            <person name="Lipzen A."/>
            <person name="Salamov A."/>
            <person name="Henrissat B."/>
            <person name="Wiebenga A."/>
            <person name="De Vries R.P."/>
            <person name="Grigoriev I.V."/>
            <person name="Mortensen U.H."/>
            <person name="Andersen M.R."/>
            <person name="Baker S.E."/>
        </authorList>
    </citation>
    <scope>NUCLEOTIDE SEQUENCE [LARGE SCALE GENOMIC DNA]</scope>
    <source>
        <strain evidence="3 4">JOP 1030-1</strain>
    </source>
</reference>
<dbReference type="SMART" id="SM00317">
    <property type="entry name" value="SET"/>
    <property type="match status" value="1"/>
</dbReference>
<dbReference type="Proteomes" id="UP000248349">
    <property type="component" value="Unassembled WGS sequence"/>
</dbReference>
<keyword evidence="3" id="KW-0808">Transferase</keyword>
<evidence type="ECO:0000256" key="1">
    <source>
        <dbReference type="SAM" id="MobiDB-lite"/>
    </source>
</evidence>
<dbReference type="PANTHER" id="PTHR13271:SF137">
    <property type="entry name" value="SET DOMAIN-CONTAINING PROTEIN"/>
    <property type="match status" value="1"/>
</dbReference>
<dbReference type="SUPFAM" id="SSF82199">
    <property type="entry name" value="SET domain"/>
    <property type="match status" value="1"/>
</dbReference>
<dbReference type="GeneID" id="37077107"/>
<dbReference type="AlphaFoldDB" id="A0A318Z3N6"/>
<keyword evidence="4" id="KW-1185">Reference proteome</keyword>
<organism evidence="3 4">
    <name type="scientific">Aspergillus saccharolyticus JOP 1030-1</name>
    <dbReference type="NCBI Taxonomy" id="1450539"/>
    <lineage>
        <taxon>Eukaryota</taxon>
        <taxon>Fungi</taxon>
        <taxon>Dikarya</taxon>
        <taxon>Ascomycota</taxon>
        <taxon>Pezizomycotina</taxon>
        <taxon>Eurotiomycetes</taxon>
        <taxon>Eurotiomycetidae</taxon>
        <taxon>Eurotiales</taxon>
        <taxon>Aspergillaceae</taxon>
        <taxon>Aspergillus</taxon>
        <taxon>Aspergillus subgen. Circumdati</taxon>
    </lineage>
</organism>
<dbReference type="Gene3D" id="3.90.1410.10">
    <property type="entry name" value="set domain protein methyltransferase, domain 1"/>
    <property type="match status" value="1"/>
</dbReference>
<proteinExistence type="predicted"/>
<dbReference type="STRING" id="1450539.A0A318Z3N6"/>
<dbReference type="GO" id="GO:0016279">
    <property type="term" value="F:protein-lysine N-methyltransferase activity"/>
    <property type="evidence" value="ECO:0007669"/>
    <property type="project" value="TreeGrafter"/>
</dbReference>
<dbReference type="RefSeq" id="XP_025427591.1">
    <property type="nucleotide sequence ID" value="XM_025575879.1"/>
</dbReference>
<accession>A0A318Z3N6</accession>
<feature type="domain" description="SET" evidence="2">
    <location>
        <begin position="21"/>
        <end position="288"/>
    </location>
</feature>
<dbReference type="Pfam" id="PF00856">
    <property type="entry name" value="SET"/>
    <property type="match status" value="1"/>
</dbReference>
<name>A0A318Z3N6_9EURO</name>
<evidence type="ECO:0000259" key="2">
    <source>
        <dbReference type="PROSITE" id="PS50280"/>
    </source>
</evidence>
<dbReference type="InterPro" id="IPR050600">
    <property type="entry name" value="SETD3_SETD6_MTase"/>
</dbReference>
<dbReference type="EMBL" id="KZ821262">
    <property type="protein sequence ID" value="PYH41609.1"/>
    <property type="molecule type" value="Genomic_DNA"/>
</dbReference>
<sequence>MAVDDTPGEEHAAFKQWAKSQGVEINGISPARFPGRRLGMKATRRIEENEVMLRVPVSAMLTIDSIPSSFVEQFPAGTSIHCILSAFLAHGDAAWLQKLDPWRKVWPEFCEFEETMPVLWPKHLRQSNAAVQSTPNDDDSSSSSSSSSSTPSSSPVSSLLPPSISGLWNTFKKEPVGVDYETRYQNLLSQQEQRLQSAWTHVRTVYPETDWRTFAYYWCIINSRSFYYVSPGKDEPEDWNDAIAMVPFADYFNHADDDECEVIWTGENYLFKATRQYEQGEEIYMSYGAHSNDFLFVEYGFYLPTNPSDTIYLDDIIFQDLTIDQKKDLAAQDLFGNFDLTLTPPLLPSSSSSSSSTTPTPTPTKLQAAAALKTMNRRDWKLWITGRSQRGFSLQETTKVIRGWIEVYRQECTVMIERIDGMLGKVAISEWERGRYEMLVERWRQVKALCEGGLEAIASASVVDG</sequence>
<dbReference type="PANTHER" id="PTHR13271">
    <property type="entry name" value="UNCHARACTERIZED PUTATIVE METHYLTRANSFERASE"/>
    <property type="match status" value="1"/>
</dbReference>
<dbReference type="InterPro" id="IPR046341">
    <property type="entry name" value="SET_dom_sf"/>
</dbReference>
<dbReference type="PROSITE" id="PS50280">
    <property type="entry name" value="SET"/>
    <property type="match status" value="1"/>
</dbReference>
<feature type="region of interest" description="Disordered" evidence="1">
    <location>
        <begin position="129"/>
        <end position="159"/>
    </location>
</feature>